<keyword evidence="4" id="KW-1185">Reference proteome</keyword>
<dbReference type="Proteomes" id="UP000546200">
    <property type="component" value="Unassembled WGS sequence"/>
</dbReference>
<evidence type="ECO:0000313" key="4">
    <source>
        <dbReference type="Proteomes" id="UP000546200"/>
    </source>
</evidence>
<dbReference type="SUPFAM" id="SSF53474">
    <property type="entry name" value="alpha/beta-Hydrolases"/>
    <property type="match status" value="1"/>
</dbReference>
<dbReference type="EMBL" id="JACIJK010000005">
    <property type="protein sequence ID" value="MBB5714918.1"/>
    <property type="molecule type" value="Genomic_DNA"/>
</dbReference>
<dbReference type="PROSITE" id="PS51257">
    <property type="entry name" value="PROKAR_LIPOPROTEIN"/>
    <property type="match status" value="1"/>
</dbReference>
<evidence type="ECO:0000313" key="3">
    <source>
        <dbReference type="EMBL" id="MBB5714918.1"/>
    </source>
</evidence>
<accession>A0A7W9BCZ7</accession>
<dbReference type="Pfam" id="PF20434">
    <property type="entry name" value="BD-FAE"/>
    <property type="match status" value="1"/>
</dbReference>
<dbReference type="InterPro" id="IPR050300">
    <property type="entry name" value="GDXG_lipolytic_enzyme"/>
</dbReference>
<sequence>MSHPGRVGPGHARYRIGLTRTVGLAAGMFAAACSPLRVFDTLVPKDGGVRVAVRGAAFGADPRQRLDVYVPRAVGRPLPIIVFFYGGSWNSGSRRGYAFVGRALAARGFAVAVPDYRLVPQVRFPAFLDDNAAAVRWVRAHAAAFGGDPDRLVLAGHSAGAYNAAMLALDPRWLGRDRSAVRGWIGLAGPYDFLPLDQPVTRAAFGGAADLAATQPVRFAGAGDPPALLATAGRDTLVGAYNSDRLAARLRSANVEVERRRYPAIGHVGLVTAIARPLRSRAPVLADMAAFATRVTTPR</sequence>
<dbReference type="PROSITE" id="PS00122">
    <property type="entry name" value="CARBOXYLESTERASE_B_1"/>
    <property type="match status" value="1"/>
</dbReference>
<feature type="domain" description="BD-FAE-like" evidence="2">
    <location>
        <begin position="66"/>
        <end position="250"/>
    </location>
</feature>
<dbReference type="RefSeq" id="WP_246348466.1">
    <property type="nucleotide sequence ID" value="NZ_JACIJK010000005.1"/>
</dbReference>
<dbReference type="AlphaFoldDB" id="A0A7W9BCZ7"/>
<dbReference type="PANTHER" id="PTHR48081:SF9">
    <property type="entry name" value="CARBOXYLESTERASE"/>
    <property type="match status" value="1"/>
</dbReference>
<keyword evidence="1" id="KW-0378">Hydrolase</keyword>
<dbReference type="InterPro" id="IPR049492">
    <property type="entry name" value="BD-FAE-like_dom"/>
</dbReference>
<dbReference type="PANTHER" id="PTHR48081">
    <property type="entry name" value="AB HYDROLASE SUPERFAMILY PROTEIN C4A8.06C"/>
    <property type="match status" value="1"/>
</dbReference>
<protein>
    <submittedName>
        <fullName evidence="3">Acetyl esterase/lipase</fullName>
    </submittedName>
</protein>
<comment type="caution">
    <text evidence="3">The sequence shown here is derived from an EMBL/GenBank/DDBJ whole genome shotgun (WGS) entry which is preliminary data.</text>
</comment>
<reference evidence="3 4" key="1">
    <citation type="submission" date="2020-08" db="EMBL/GenBank/DDBJ databases">
        <title>Genomic Encyclopedia of Type Strains, Phase IV (KMG-IV): sequencing the most valuable type-strain genomes for metagenomic binning, comparative biology and taxonomic classification.</title>
        <authorList>
            <person name="Goeker M."/>
        </authorList>
    </citation>
    <scope>NUCLEOTIDE SEQUENCE [LARGE SCALE GENOMIC DNA]</scope>
    <source>
        <strain evidence="3 4">DSM 100044</strain>
    </source>
</reference>
<organism evidence="3 4">
    <name type="scientific">Sphingomonas aerophila</name>
    <dbReference type="NCBI Taxonomy" id="1344948"/>
    <lineage>
        <taxon>Bacteria</taxon>
        <taxon>Pseudomonadati</taxon>
        <taxon>Pseudomonadota</taxon>
        <taxon>Alphaproteobacteria</taxon>
        <taxon>Sphingomonadales</taxon>
        <taxon>Sphingomonadaceae</taxon>
        <taxon>Sphingomonas</taxon>
    </lineage>
</organism>
<gene>
    <name evidence="3" type="ORF">FHS94_001759</name>
</gene>
<dbReference type="InterPro" id="IPR019826">
    <property type="entry name" value="Carboxylesterase_B_AS"/>
</dbReference>
<name>A0A7W9BCZ7_9SPHN</name>
<evidence type="ECO:0000256" key="1">
    <source>
        <dbReference type="ARBA" id="ARBA00022801"/>
    </source>
</evidence>
<dbReference type="GO" id="GO:0016787">
    <property type="term" value="F:hydrolase activity"/>
    <property type="evidence" value="ECO:0007669"/>
    <property type="project" value="UniProtKB-KW"/>
</dbReference>
<proteinExistence type="predicted"/>
<dbReference type="Gene3D" id="3.40.50.1820">
    <property type="entry name" value="alpha/beta hydrolase"/>
    <property type="match status" value="1"/>
</dbReference>
<dbReference type="InterPro" id="IPR029058">
    <property type="entry name" value="AB_hydrolase_fold"/>
</dbReference>
<evidence type="ECO:0000259" key="2">
    <source>
        <dbReference type="Pfam" id="PF20434"/>
    </source>
</evidence>